<sequence length="36" mass="4351">MRKSKVSIKNFAIKLVYFASLLHICTCNNQYRLRKY</sequence>
<dbReference type="EMBL" id="BK015634">
    <property type="protein sequence ID" value="DAE16991.1"/>
    <property type="molecule type" value="Genomic_DNA"/>
</dbReference>
<organism evidence="1">
    <name type="scientific">Siphoviridae sp. ctZ0X1</name>
    <dbReference type="NCBI Taxonomy" id="2825554"/>
    <lineage>
        <taxon>Viruses</taxon>
        <taxon>Duplodnaviria</taxon>
        <taxon>Heunggongvirae</taxon>
        <taxon>Uroviricota</taxon>
        <taxon>Caudoviricetes</taxon>
    </lineage>
</organism>
<accession>A0A8S5QCJ8</accession>
<proteinExistence type="predicted"/>
<evidence type="ECO:0000313" key="1">
    <source>
        <dbReference type="EMBL" id="DAE16991.1"/>
    </source>
</evidence>
<reference evidence="1" key="1">
    <citation type="journal article" date="2021" name="Proc. Natl. Acad. Sci. U.S.A.">
        <title>A Catalog of Tens of Thousands of Viruses from Human Metagenomes Reveals Hidden Associations with Chronic Diseases.</title>
        <authorList>
            <person name="Tisza M.J."/>
            <person name="Buck C.B."/>
        </authorList>
    </citation>
    <scope>NUCLEOTIDE SEQUENCE</scope>
    <source>
        <strain evidence="1">CtZ0X1</strain>
    </source>
</reference>
<name>A0A8S5QCJ8_9CAUD</name>
<protein>
    <submittedName>
        <fullName evidence="1">Uncharacterized protein</fullName>
    </submittedName>
</protein>